<feature type="region of interest" description="Disordered" evidence="1">
    <location>
        <begin position="40"/>
        <end position="66"/>
    </location>
</feature>
<dbReference type="InterPro" id="IPR057230">
    <property type="entry name" value="DUF7908"/>
</dbReference>
<feature type="region of interest" description="Disordered" evidence="1">
    <location>
        <begin position="198"/>
        <end position="333"/>
    </location>
</feature>
<comment type="caution">
    <text evidence="4">The sequence shown here is derived from an EMBL/GenBank/DDBJ whole genome shotgun (WGS) entry which is preliminary data.</text>
</comment>
<gene>
    <name evidence="4" type="ORF">AYO21_06122</name>
</gene>
<evidence type="ECO:0000313" key="5">
    <source>
        <dbReference type="Proteomes" id="UP000077002"/>
    </source>
</evidence>
<feature type="region of interest" description="Disordered" evidence="1">
    <location>
        <begin position="431"/>
        <end position="608"/>
    </location>
</feature>
<evidence type="ECO:0000256" key="2">
    <source>
        <dbReference type="SAM" id="SignalP"/>
    </source>
</evidence>
<evidence type="ECO:0000313" key="4">
    <source>
        <dbReference type="EMBL" id="OAG39654.1"/>
    </source>
</evidence>
<reference evidence="4 5" key="1">
    <citation type="submission" date="2016-03" db="EMBL/GenBank/DDBJ databases">
        <title>Draft genome sequence of the Fonsecaea monophora CBS 269.37.</title>
        <authorList>
            <person name="Bombassaro A."/>
            <person name="Vinicius W.A."/>
            <person name="De Hoog S."/>
            <person name="Sun J."/>
            <person name="Souza E.M."/>
            <person name="Raittz R.T."/>
            <person name="Costa F."/>
            <person name="Leao A.C."/>
            <person name="Tadra-Sfeir M.Z."/>
            <person name="Baura V."/>
            <person name="Balsanelli E."/>
            <person name="Pedrosa F.O."/>
            <person name="Moreno L.F."/>
            <person name="Steffens M.B."/>
            <person name="Xi L."/>
            <person name="Bocca A.L."/>
            <person name="Felipe M.S."/>
            <person name="Teixeira M."/>
            <person name="Telles Filho F.Q."/>
            <person name="Azevedo C.M."/>
            <person name="Gomes R."/>
            <person name="Vicente V.A."/>
        </authorList>
    </citation>
    <scope>NUCLEOTIDE SEQUENCE [LARGE SCALE GENOMIC DNA]</scope>
    <source>
        <strain evidence="4 5">CBS 269.37</strain>
    </source>
</reference>
<dbReference type="OrthoDB" id="3563678at2759"/>
<feature type="signal peptide" evidence="2">
    <location>
        <begin position="1"/>
        <end position="21"/>
    </location>
</feature>
<feature type="compositionally biased region" description="Polar residues" evidence="1">
    <location>
        <begin position="487"/>
        <end position="499"/>
    </location>
</feature>
<keyword evidence="2" id="KW-0732">Signal</keyword>
<feature type="chain" id="PRO_5008060916" description="DUF7908 domain-containing protein" evidence="2">
    <location>
        <begin position="22"/>
        <end position="1367"/>
    </location>
</feature>
<evidence type="ECO:0000256" key="1">
    <source>
        <dbReference type="SAM" id="MobiDB-lite"/>
    </source>
</evidence>
<dbReference type="GeneID" id="34601284"/>
<dbReference type="Pfam" id="PF25485">
    <property type="entry name" value="DUF7908"/>
    <property type="match status" value="1"/>
</dbReference>
<feature type="region of interest" description="Disordered" evidence="1">
    <location>
        <begin position="760"/>
        <end position="784"/>
    </location>
</feature>
<name>A0A177F5Z4_9EURO</name>
<keyword evidence="5" id="KW-1185">Reference proteome</keyword>
<dbReference type="Proteomes" id="UP000077002">
    <property type="component" value="Unassembled WGS sequence"/>
</dbReference>
<organism evidence="4 5">
    <name type="scientific">Fonsecaea monophora</name>
    <dbReference type="NCBI Taxonomy" id="254056"/>
    <lineage>
        <taxon>Eukaryota</taxon>
        <taxon>Fungi</taxon>
        <taxon>Dikarya</taxon>
        <taxon>Ascomycota</taxon>
        <taxon>Pezizomycotina</taxon>
        <taxon>Eurotiomycetes</taxon>
        <taxon>Chaetothyriomycetidae</taxon>
        <taxon>Chaetothyriales</taxon>
        <taxon>Herpotrichiellaceae</taxon>
        <taxon>Fonsecaea</taxon>
    </lineage>
</organism>
<sequence length="1367" mass="140231">MTWRVLCGIAVAWRLFLPVSGYGTTISIGIVDCPATYTSSSSSSSSRSSSTTSTTSATSSASATPTITPSEPVYLTLSLGGFPEYLTANGTVTSDIGQAASFAISPSGQLISGSNYVSTSGGVSSQPFAASPETPLMKRLPRIFTLFSIIENDVLVWTNDAFVGGQAIFCVSGSTLVVVFNAVPPQDCLIVQIGVVPTENSSPSTTSSTTVVSQTSTISSSTTSVPQSSADSTPTTAVSETSSDGTSTISTSTLSSTASSASTSGSVGSVSTTASASDSSSSTSGTSTSSPSSSGVPSSSSSHESSSTPVTSSTTLSAYPAPTTTGTPNCFDRSPFDGSVNNDYLILCDTDLPGFDLDAIAASDIAECIDACTSFAPGSQGPCVAVEFDILASTDPCHLKFDIGTVSRGANSFSQAAIVVNKPDAPNIVFSDEGVSSSSTSSSEPSTVISTTSITTTGVSTFTSSSSAPSDNPTTSVSVQPTSSTQEDLPSTTTTPDVIQSSTSSAVAGTSSQAEQTSQTSLSSIPASSSVPNTTPTSQQQSSTLSTSSTSNTPGSSFSPSSSVNPPSSSPGSSSPTSSTISVSVSPPSTSQPGTSSPATTSLSTSRSSVSLTTTSSVAPSPSSSASTTVTLASTTAVSYCSATPTTTNLCTYNHQALNVNSDGYCYEVECATALQGSILTGNSTTATSLKNCVGFCTNYNVALPFGCVGVSYLGSSSGSGPNCLLLSGITGTMSNPNIDSARLLYAGYPSINDPIFTPTSATTQAPVSSPSTPSTPSSSLAASSSTTASTTSYVPATCSAAPTESASACPGNSPACYSYNFLGNSANFEIECATAFTGSTAQPLLTFDLTDCINQCQYANALRANSCLGVTFMVTEVSQGSTNNCFPYSTLTCATRGNATFNSARMLYAGYPQMTDYDDPSFVCGGSAATTSVTAVASSSSAGTSRASTTTSSTRASSSVSTSSTIDLSQASSTSFPLAYPQDPICNNNLMSRYEGGQLSVNPVQGRYYDIECAADYTNPGNNPFGATTQPTYNSCANQCDIAAGQSTPCFAFSWSASSGLCTLFGRVSNGVQLTTNMTNTPGIHSGRWLATTVGSTTSPQSLQLYLARPIPFPVGPIAANSQTNRDYPGGTNTYFNTWSDTSHATVLDLSSQYGIQWRIFDQIQAKLWVTANFWFTNTPLGVTAATQNQWSAGSRNSDTAPFAFPAGNLPGYTLAPLWTYGHILGASQQGIYYQVDTISTGRYGVSIEWFFSHFGQDNNVFHAVTTYDTGVPGVWSTYFFLSGAASGQNEDQGLRQSVGGQGNPDSFTQFFTYCAARQDCVLPGAKMTMDTTKSDVSQVMNYTAALFNPATYGVGTWTWQTKPCC</sequence>
<feature type="compositionally biased region" description="Low complexity" evidence="1">
    <location>
        <begin position="500"/>
        <end position="608"/>
    </location>
</feature>
<feature type="region of interest" description="Disordered" evidence="1">
    <location>
        <begin position="941"/>
        <end position="960"/>
    </location>
</feature>
<protein>
    <recommendedName>
        <fullName evidence="3">DUF7908 domain-containing protein</fullName>
    </recommendedName>
</protein>
<dbReference type="RefSeq" id="XP_022511606.1">
    <property type="nucleotide sequence ID" value="XM_022656086.1"/>
</dbReference>
<feature type="compositionally biased region" description="Low complexity" evidence="1">
    <location>
        <begin position="201"/>
        <end position="229"/>
    </location>
</feature>
<feature type="domain" description="DUF7908" evidence="3">
    <location>
        <begin position="82"/>
        <end position="198"/>
    </location>
</feature>
<accession>A0A177F5Z4</accession>
<feature type="compositionally biased region" description="Low complexity" evidence="1">
    <location>
        <begin position="431"/>
        <end position="486"/>
    </location>
</feature>
<evidence type="ECO:0000259" key="3">
    <source>
        <dbReference type="Pfam" id="PF25485"/>
    </source>
</evidence>
<dbReference type="EMBL" id="LVKK01000041">
    <property type="protein sequence ID" value="OAG39654.1"/>
    <property type="molecule type" value="Genomic_DNA"/>
</dbReference>
<feature type="compositionally biased region" description="Low complexity" evidence="1">
    <location>
        <begin position="239"/>
        <end position="318"/>
    </location>
</feature>
<proteinExistence type="predicted"/>